<protein>
    <submittedName>
        <fullName evidence="2">Membrane protein</fullName>
    </submittedName>
</protein>
<keyword evidence="1" id="KW-0472">Membrane</keyword>
<evidence type="ECO:0000256" key="1">
    <source>
        <dbReference type="SAM" id="Phobius"/>
    </source>
</evidence>
<feature type="transmembrane region" description="Helical" evidence="1">
    <location>
        <begin position="75"/>
        <end position="95"/>
    </location>
</feature>
<dbReference type="Pfam" id="PF12365">
    <property type="entry name" value="DUF3649"/>
    <property type="match status" value="1"/>
</dbReference>
<gene>
    <name evidence="2" type="ORF">SAMEA1982600_01363</name>
</gene>
<keyword evidence="1" id="KW-0812">Transmembrane</keyword>
<dbReference type="Proteomes" id="UP000077037">
    <property type="component" value="Unassembled WGS sequence"/>
</dbReference>
<evidence type="ECO:0000313" key="3">
    <source>
        <dbReference type="Proteomes" id="UP000077037"/>
    </source>
</evidence>
<dbReference type="AlphaFoldDB" id="A0A157MRS4"/>
<reference evidence="2 3" key="1">
    <citation type="submission" date="2016-03" db="EMBL/GenBank/DDBJ databases">
        <authorList>
            <consortium name="Pathogen Informatics"/>
        </authorList>
    </citation>
    <scope>NUCLEOTIDE SEQUENCE [LARGE SCALE GENOMIC DNA]</scope>
    <source>
        <strain evidence="2 3">NCTC13364</strain>
    </source>
</reference>
<feature type="transmembrane region" description="Helical" evidence="1">
    <location>
        <begin position="20"/>
        <end position="42"/>
    </location>
</feature>
<evidence type="ECO:0000313" key="2">
    <source>
        <dbReference type="EMBL" id="SAI11474.1"/>
    </source>
</evidence>
<dbReference type="EMBL" id="FKBS01000013">
    <property type="protein sequence ID" value="SAI11474.1"/>
    <property type="molecule type" value="Genomic_DNA"/>
</dbReference>
<proteinExistence type="predicted"/>
<name>A0A157MRS4_9BORD</name>
<feature type="transmembrane region" description="Helical" evidence="1">
    <location>
        <begin position="49"/>
        <end position="69"/>
    </location>
</feature>
<sequence>MKPDPSASLLRYRFAVASRALAAIGGGYALASAAAACFAVWLPMSRVDAVLTAQMLAFLAYACAVIWVFATHSAWRAWAGIVLPAAVFAGLWWLARVPGAA</sequence>
<organism evidence="2 3">
    <name type="scientific">Bordetella ansorpii</name>
    <dbReference type="NCBI Taxonomy" id="288768"/>
    <lineage>
        <taxon>Bacteria</taxon>
        <taxon>Pseudomonadati</taxon>
        <taxon>Pseudomonadota</taxon>
        <taxon>Betaproteobacteria</taxon>
        <taxon>Burkholderiales</taxon>
        <taxon>Alcaligenaceae</taxon>
        <taxon>Bordetella</taxon>
    </lineage>
</organism>
<keyword evidence="1" id="KW-1133">Transmembrane helix</keyword>
<dbReference type="InterPro" id="IPR022109">
    <property type="entry name" value="DUF3649"/>
</dbReference>
<accession>A0A157MRS4</accession>